<protein>
    <submittedName>
        <fullName evidence="2">Uncharacterized protein</fullName>
    </submittedName>
</protein>
<comment type="caution">
    <text evidence="2">The sequence shown here is derived from an EMBL/GenBank/DDBJ whole genome shotgun (WGS) entry which is preliminary data.</text>
</comment>
<evidence type="ECO:0000256" key="1">
    <source>
        <dbReference type="SAM" id="Phobius"/>
    </source>
</evidence>
<name>A0A5U1RE05_SALER</name>
<keyword evidence="1" id="KW-1133">Transmembrane helix</keyword>
<keyword evidence="1" id="KW-0472">Membrane</keyword>
<evidence type="ECO:0000313" key="2">
    <source>
        <dbReference type="EMBL" id="EBO8106077.1"/>
    </source>
</evidence>
<dbReference type="AlphaFoldDB" id="A0A5U1RE05"/>
<reference evidence="2" key="1">
    <citation type="submission" date="2018-09" db="EMBL/GenBank/DDBJ databases">
        <authorList>
            <consortium name="PulseNet: The National Subtyping Network for Foodborne Disease Surveillance"/>
            <person name="Tarr C.L."/>
            <person name="Trees E."/>
            <person name="Katz L.S."/>
            <person name="Carleton-Romer H.A."/>
            <person name="Stroika S."/>
            <person name="Kucerova Z."/>
            <person name="Roache K.F."/>
            <person name="Sabol A.L."/>
            <person name="Besser J."/>
            <person name="Gerner-Smidt P."/>
        </authorList>
    </citation>
    <scope>NUCLEOTIDE SEQUENCE</scope>
    <source>
        <strain evidence="2">PNUSAS051318</strain>
    </source>
</reference>
<dbReference type="EMBL" id="AAGJRW010000052">
    <property type="protein sequence ID" value="EBO8106077.1"/>
    <property type="molecule type" value="Genomic_DNA"/>
</dbReference>
<proteinExistence type="predicted"/>
<organism evidence="2">
    <name type="scientific">Salmonella enterica</name>
    <name type="common">Salmonella choleraesuis</name>
    <dbReference type="NCBI Taxonomy" id="28901"/>
    <lineage>
        <taxon>Bacteria</taxon>
        <taxon>Pseudomonadati</taxon>
        <taxon>Pseudomonadota</taxon>
        <taxon>Gammaproteobacteria</taxon>
        <taxon>Enterobacterales</taxon>
        <taxon>Enterobacteriaceae</taxon>
        <taxon>Salmonella</taxon>
    </lineage>
</organism>
<keyword evidence="1" id="KW-0812">Transmembrane</keyword>
<gene>
    <name evidence="2" type="ORF">D3S21_25295</name>
</gene>
<feature type="transmembrane region" description="Helical" evidence="1">
    <location>
        <begin position="12"/>
        <end position="33"/>
    </location>
</feature>
<accession>A0A5U1RE05</accession>
<sequence>MQRRYTGGARIFIYCCIFVCLLTAGAVVIQFTGMAEPSRSGRVFEVVRRPAVTGYIRCRYERPVATLESDALAQGVAGMRGSAVCLLRDRVGRWRVYGGETVAPGGDQTGAAWTEGK</sequence>